<accession>A0A5J4ZDR0</accession>
<dbReference type="EMBL" id="CM018051">
    <property type="protein sequence ID" value="KAA8516733.1"/>
    <property type="molecule type" value="Genomic_DNA"/>
</dbReference>
<proteinExistence type="predicted"/>
<protein>
    <recommendedName>
        <fullName evidence="3">Auxin-responsive protein</fullName>
    </recommendedName>
</protein>
<evidence type="ECO:0000313" key="2">
    <source>
        <dbReference type="Proteomes" id="UP000325577"/>
    </source>
</evidence>
<sequence length="94" mass="10345">MLGKKMSSVKILAKKVKVMGRVDGEPSLNECLLRDCKEGSPSDTTPTSSLAIYVGEERQRFVVPTGVSTFQEVVTAVERCNGKFDFGELVEEFI</sequence>
<keyword evidence="2" id="KW-1185">Reference proteome</keyword>
<name>A0A5J4ZDR0_9ASTE</name>
<dbReference type="OrthoDB" id="1848283at2759"/>
<gene>
    <name evidence="1" type="ORF">F0562_016761</name>
</gene>
<organism evidence="1 2">
    <name type="scientific">Nyssa sinensis</name>
    <dbReference type="NCBI Taxonomy" id="561372"/>
    <lineage>
        <taxon>Eukaryota</taxon>
        <taxon>Viridiplantae</taxon>
        <taxon>Streptophyta</taxon>
        <taxon>Embryophyta</taxon>
        <taxon>Tracheophyta</taxon>
        <taxon>Spermatophyta</taxon>
        <taxon>Magnoliopsida</taxon>
        <taxon>eudicotyledons</taxon>
        <taxon>Gunneridae</taxon>
        <taxon>Pentapetalae</taxon>
        <taxon>asterids</taxon>
        <taxon>Cornales</taxon>
        <taxon>Nyssaceae</taxon>
        <taxon>Nyssa</taxon>
    </lineage>
</organism>
<evidence type="ECO:0000313" key="1">
    <source>
        <dbReference type="EMBL" id="KAA8516733.1"/>
    </source>
</evidence>
<reference evidence="1 2" key="1">
    <citation type="submission" date="2019-09" db="EMBL/GenBank/DDBJ databases">
        <title>A chromosome-level genome assembly of the Chinese tupelo Nyssa sinensis.</title>
        <authorList>
            <person name="Yang X."/>
            <person name="Kang M."/>
            <person name="Yang Y."/>
            <person name="Xiong H."/>
            <person name="Wang M."/>
            <person name="Zhang Z."/>
            <person name="Wang Z."/>
            <person name="Wu H."/>
            <person name="Ma T."/>
            <person name="Liu J."/>
            <person name="Xi Z."/>
        </authorList>
    </citation>
    <scope>NUCLEOTIDE SEQUENCE [LARGE SCALE GENOMIC DNA]</scope>
    <source>
        <strain evidence="1">J267</strain>
        <tissue evidence="1">Leaf</tissue>
    </source>
</reference>
<evidence type="ECO:0008006" key="3">
    <source>
        <dbReference type="Google" id="ProtNLM"/>
    </source>
</evidence>
<dbReference type="AlphaFoldDB" id="A0A5J4ZDR0"/>
<dbReference type="Proteomes" id="UP000325577">
    <property type="component" value="Linkage Group LG8"/>
</dbReference>